<feature type="region of interest" description="Disordered" evidence="4">
    <location>
        <begin position="125"/>
        <end position="148"/>
    </location>
</feature>
<protein>
    <recommendedName>
        <fullName evidence="5">Centrosomin N-terminal motif 1 domain-containing protein</fullName>
    </recommendedName>
</protein>
<feature type="compositionally biased region" description="Low complexity" evidence="4">
    <location>
        <begin position="69"/>
        <end position="82"/>
    </location>
</feature>
<dbReference type="EMBL" id="BRXX01000499">
    <property type="protein sequence ID" value="GMI14388.1"/>
    <property type="molecule type" value="Genomic_DNA"/>
</dbReference>
<proteinExistence type="predicted"/>
<organism evidence="6 7">
    <name type="scientific">Triparma verrucosa</name>
    <dbReference type="NCBI Taxonomy" id="1606542"/>
    <lineage>
        <taxon>Eukaryota</taxon>
        <taxon>Sar</taxon>
        <taxon>Stramenopiles</taxon>
        <taxon>Ochrophyta</taxon>
        <taxon>Bolidophyceae</taxon>
        <taxon>Parmales</taxon>
        <taxon>Triparmaceae</taxon>
        <taxon>Triparma</taxon>
    </lineage>
</organism>
<feature type="region of interest" description="Disordered" evidence="4">
    <location>
        <begin position="66"/>
        <end position="85"/>
    </location>
</feature>
<evidence type="ECO:0000313" key="7">
    <source>
        <dbReference type="Proteomes" id="UP001165160"/>
    </source>
</evidence>
<name>A0A9W7KWJ5_9STRA</name>
<dbReference type="Pfam" id="PF07989">
    <property type="entry name" value="Cnn_1N"/>
    <property type="match status" value="1"/>
</dbReference>
<accession>A0A9W7KWJ5</accession>
<evidence type="ECO:0000256" key="4">
    <source>
        <dbReference type="SAM" id="MobiDB-lite"/>
    </source>
</evidence>
<evidence type="ECO:0000256" key="1">
    <source>
        <dbReference type="ARBA" id="ARBA00004496"/>
    </source>
</evidence>
<feature type="coiled-coil region" evidence="3">
    <location>
        <begin position="268"/>
        <end position="322"/>
    </location>
</feature>
<sequence>MSSFTSPSTLSKMSPSPTQTPTQTPTQRTLPSAPPTSTLKDQDSAKKSLQRENFELKMKVFYLEERAAEQQTPSQPYSTSTTEELEELKSSLLSTKLLLQSSQSDVATRDNLLLKARKAIENLRQDLQTSRASGEKERKETDSLKKEVSSLQNNVSDWEEKWRSVSLTMSTLERDSTSSRDTINRLNIKLKSLDSDIQSLNLNLERSKLEKNVVEQDNERLKLNISEISEEMKGINIAKEEEGRRKGDEIRRLKSSIFEEKEKGKSSKEEFVRDINELKKRIEIKEAEGQEHINDLHLKNKLEEETNQRKETENRVRVLMGEWECLVDLYLGEFVSTSNHGPINSQKTQEQSKDLDVTFDSSPLRSREVSVDWKAYLGEAGGLSRDLGGTVIFDDDDLTVEEERREVKSYVERESSPVKREGRKGDEGRGKEGGGRRREELVEISVCSEQFVERMRGKFRSLLEVKKQLQSIVDLAVEGREREFKAMSKQISQAENNVVLAKKFVVEVQAKVQAETIERMEKDGEFRAGVIALKQQRDEFKTTLSEKSSLSEKLEKELSSTKAELTAVRAQLDDMSSKYRLARQSVDAGKQAVEEAMGRIGKIMQEREALTAENDNLAERLRGADGERARLMDVCERMRSMVEWKGGNGNFGAFVGDVARGEGRGIDLSVYSQQQQQQQQYSQQQQQTVPQHHHAVMVKDSLVQAELEATRALLESGGLSMPEEKKENIPLTPTFLRTTPGGSMTQRGDAATLNYIALPREEQERRNSVRTDIDAKLRELKTAVATVTDVAERSEVLVEKFKVIKGMPFGSLGEGNKHVSSKRVKELESECYSLLDSNARIALQLQQLGLDLSRVYRRFKMLELGEGGAEGSVAGGKKKKRSERRSGDNDRSSAAAQEVLRDAEVREAYENLKKGAEFLEGEEKVKAYAIMRDMEEKEKRKGKERKEGDRDKDRARKKSLTPESADKLGKIGKDLNSLAQRLDNAE</sequence>
<keyword evidence="3" id="KW-0175">Coiled coil</keyword>
<feature type="compositionally biased region" description="Basic and acidic residues" evidence="4">
    <location>
        <begin position="933"/>
        <end position="954"/>
    </location>
</feature>
<feature type="region of interest" description="Disordered" evidence="4">
    <location>
        <begin position="404"/>
        <end position="436"/>
    </location>
</feature>
<keyword evidence="2" id="KW-0963">Cytoplasm</keyword>
<reference evidence="7" key="1">
    <citation type="journal article" date="2023" name="Commun. Biol.">
        <title>Genome analysis of Parmales, the sister group of diatoms, reveals the evolutionary specialization of diatoms from phago-mixotrophs to photoautotrophs.</title>
        <authorList>
            <person name="Ban H."/>
            <person name="Sato S."/>
            <person name="Yoshikawa S."/>
            <person name="Yamada K."/>
            <person name="Nakamura Y."/>
            <person name="Ichinomiya M."/>
            <person name="Sato N."/>
            <person name="Blanc-Mathieu R."/>
            <person name="Endo H."/>
            <person name="Kuwata A."/>
            <person name="Ogata H."/>
        </authorList>
    </citation>
    <scope>NUCLEOTIDE SEQUENCE [LARGE SCALE GENOMIC DNA]</scope>
    <source>
        <strain evidence="7">NIES 3699</strain>
    </source>
</reference>
<dbReference type="AlphaFoldDB" id="A0A9W7KWJ5"/>
<feature type="coiled-coil region" evidence="3">
    <location>
        <begin position="544"/>
        <end position="627"/>
    </location>
</feature>
<dbReference type="InterPro" id="IPR012943">
    <property type="entry name" value="Cnn_1N"/>
</dbReference>
<feature type="compositionally biased region" description="Basic and acidic residues" evidence="4">
    <location>
        <begin position="133"/>
        <end position="148"/>
    </location>
</feature>
<feature type="domain" description="Centrosomin N-terminal motif 1" evidence="5">
    <location>
        <begin position="38"/>
        <end position="121"/>
    </location>
</feature>
<dbReference type="Proteomes" id="UP001165160">
    <property type="component" value="Unassembled WGS sequence"/>
</dbReference>
<feature type="compositionally biased region" description="Basic and acidic residues" evidence="4">
    <location>
        <begin position="40"/>
        <end position="50"/>
    </location>
</feature>
<dbReference type="GO" id="GO:0005815">
    <property type="term" value="C:microtubule organizing center"/>
    <property type="evidence" value="ECO:0007669"/>
    <property type="project" value="InterPro"/>
</dbReference>
<comment type="caution">
    <text evidence="6">The sequence shown here is derived from an EMBL/GenBank/DDBJ whole genome shotgun (WGS) entry which is preliminary data.</text>
</comment>
<feature type="compositionally biased region" description="Basic and acidic residues" evidence="4">
    <location>
        <begin position="964"/>
        <end position="973"/>
    </location>
</feature>
<keyword evidence="7" id="KW-1185">Reference proteome</keyword>
<feature type="region of interest" description="Disordered" evidence="4">
    <location>
        <begin position="1"/>
        <end position="50"/>
    </location>
</feature>
<evidence type="ECO:0000259" key="5">
    <source>
        <dbReference type="Pfam" id="PF07989"/>
    </source>
</evidence>
<evidence type="ECO:0000256" key="2">
    <source>
        <dbReference type="ARBA" id="ARBA00022490"/>
    </source>
</evidence>
<feature type="region of interest" description="Disordered" evidence="4">
    <location>
        <begin position="869"/>
        <end position="896"/>
    </location>
</feature>
<feature type="region of interest" description="Disordered" evidence="4">
    <location>
        <begin position="933"/>
        <end position="986"/>
    </location>
</feature>
<feature type="compositionally biased region" description="Low complexity" evidence="4">
    <location>
        <begin position="14"/>
        <end position="31"/>
    </location>
</feature>
<dbReference type="GO" id="GO:0005737">
    <property type="term" value="C:cytoplasm"/>
    <property type="evidence" value="ECO:0007669"/>
    <property type="project" value="UniProtKB-SubCell"/>
</dbReference>
<dbReference type="Gene3D" id="1.10.287.1490">
    <property type="match status" value="1"/>
</dbReference>
<evidence type="ECO:0000256" key="3">
    <source>
        <dbReference type="SAM" id="Coils"/>
    </source>
</evidence>
<feature type="compositionally biased region" description="Polar residues" evidence="4">
    <location>
        <begin position="1"/>
        <end position="13"/>
    </location>
</feature>
<comment type="subcellular location">
    <subcellularLocation>
        <location evidence="1">Cytoplasm</location>
    </subcellularLocation>
</comment>
<evidence type="ECO:0000313" key="6">
    <source>
        <dbReference type="EMBL" id="GMI14388.1"/>
    </source>
</evidence>
<gene>
    <name evidence="6" type="ORF">TrVE_jg13197</name>
</gene>